<evidence type="ECO:0000313" key="2">
    <source>
        <dbReference type="Proteomes" id="UP000241647"/>
    </source>
</evidence>
<evidence type="ECO:0000313" key="1">
    <source>
        <dbReference type="EMBL" id="PSR57694.1"/>
    </source>
</evidence>
<accession>A0A2T2YQA5</accession>
<dbReference type="InterPro" id="IPR019292">
    <property type="entry name" value="McrC"/>
</dbReference>
<dbReference type="Proteomes" id="UP000241647">
    <property type="component" value="Unassembled WGS sequence"/>
</dbReference>
<organism evidence="1 2">
    <name type="scientific">Nocardia nova</name>
    <dbReference type="NCBI Taxonomy" id="37330"/>
    <lineage>
        <taxon>Bacteria</taxon>
        <taxon>Bacillati</taxon>
        <taxon>Actinomycetota</taxon>
        <taxon>Actinomycetes</taxon>
        <taxon>Mycobacteriales</taxon>
        <taxon>Nocardiaceae</taxon>
        <taxon>Nocardia</taxon>
    </lineage>
</organism>
<dbReference type="PANTHER" id="PTHR38733:SF1">
    <property type="entry name" value="TYPE IV METHYL-DIRECTED RESTRICTION ENZYME ECOKMCRBC"/>
    <property type="match status" value="1"/>
</dbReference>
<gene>
    <name evidence="1" type="ORF">C8259_33580</name>
</gene>
<dbReference type="PANTHER" id="PTHR38733">
    <property type="entry name" value="PROTEIN MCRC"/>
    <property type="match status" value="1"/>
</dbReference>
<protein>
    <recommendedName>
        <fullName evidence="3">Restriction endonuclease</fullName>
    </recommendedName>
</protein>
<dbReference type="AlphaFoldDB" id="A0A2T2YQA5"/>
<name>A0A2T2YQA5_9NOCA</name>
<sequence length="432" mass="48689">MTERLVFRDLAGADRALTENDRNWLQALARDTDPANFVVGVGTSRIASAPEPVLHCDPDGNWRAGRYIGELHRDGRVLEIRPRLGFTTIAAWAGAALNVRIVPRTGDHSRSSILIAELLAATWRSTLVDATRHGLPGFRAPQQHISPYVRGRLDLPSTMTLRTARSPHVASTSRPKQFDNPVSAVIVLADRVLDRALRRKDWRGHRIDEVMPRLRAVTGPRPKLPTLRELRDVRYTPITLPYRRVAELSWQIARRNGLRAAATSERTTGLLIDVAELWELFLLHCAKRAFGTANVTHGTRLTSTQYLLRTVADPMRTLGNMYPDLILGPPSRPWAIVDAKYKPLTDPRGVDREDLYQLHAYLSAHLERPLPAGALAYVDFPEPHIPARAETMGPWKTSNGHQVRFQRLPITENECVRAFQQLIQLSLRDDHD</sequence>
<comment type="caution">
    <text evidence="1">The sequence shown here is derived from an EMBL/GenBank/DDBJ whole genome shotgun (WGS) entry which is preliminary data.</text>
</comment>
<proteinExistence type="predicted"/>
<dbReference type="Pfam" id="PF10117">
    <property type="entry name" value="McrBC"/>
    <property type="match status" value="1"/>
</dbReference>
<evidence type="ECO:0008006" key="3">
    <source>
        <dbReference type="Google" id="ProtNLM"/>
    </source>
</evidence>
<dbReference type="EMBL" id="PYHS01000033">
    <property type="protein sequence ID" value="PSR57694.1"/>
    <property type="molecule type" value="Genomic_DNA"/>
</dbReference>
<dbReference type="RefSeq" id="WP_063909528.1">
    <property type="nucleotide sequence ID" value="NZ_PYHS01000033.1"/>
</dbReference>
<reference evidence="1 2" key="1">
    <citation type="submission" date="2018-02" db="EMBL/GenBank/DDBJ databases">
        <title>8 Nocardia nova and 1 Nocardia cyriacigeorgica strain used for evolution to TMP-SMX.</title>
        <authorList>
            <person name="Mehta H."/>
            <person name="Weng J."/>
            <person name="Shamoo Y."/>
        </authorList>
    </citation>
    <scope>NUCLEOTIDE SEQUENCE [LARGE SCALE GENOMIC DNA]</scope>
    <source>
        <strain evidence="1 2">ATCC 33727</strain>
    </source>
</reference>